<dbReference type="PRINTS" id="PR00035">
    <property type="entry name" value="HTHGNTR"/>
</dbReference>
<dbReference type="SUPFAM" id="SSF64288">
    <property type="entry name" value="Chorismate lyase-like"/>
    <property type="match status" value="1"/>
</dbReference>
<accession>A0A1G6RDG6</accession>
<dbReference type="EMBL" id="FMZQ01000009">
    <property type="protein sequence ID" value="SDD02588.1"/>
    <property type="molecule type" value="Genomic_DNA"/>
</dbReference>
<dbReference type="GO" id="GO:0003677">
    <property type="term" value="F:DNA binding"/>
    <property type="evidence" value="ECO:0007669"/>
    <property type="project" value="UniProtKB-KW"/>
</dbReference>
<evidence type="ECO:0000256" key="3">
    <source>
        <dbReference type="ARBA" id="ARBA00023163"/>
    </source>
</evidence>
<dbReference type="PANTHER" id="PTHR44846">
    <property type="entry name" value="MANNOSYL-D-GLYCERATE TRANSPORT/METABOLISM SYSTEM REPRESSOR MNGR-RELATED"/>
    <property type="match status" value="1"/>
</dbReference>
<dbReference type="Gene3D" id="3.40.1410.10">
    <property type="entry name" value="Chorismate lyase-like"/>
    <property type="match status" value="1"/>
</dbReference>
<dbReference type="SUPFAM" id="SSF46785">
    <property type="entry name" value="Winged helix' DNA-binding domain"/>
    <property type="match status" value="1"/>
</dbReference>
<dbReference type="Gene3D" id="1.10.10.10">
    <property type="entry name" value="Winged helix-like DNA-binding domain superfamily/Winged helix DNA-binding domain"/>
    <property type="match status" value="1"/>
</dbReference>
<dbReference type="GO" id="GO:0003700">
    <property type="term" value="F:DNA-binding transcription factor activity"/>
    <property type="evidence" value="ECO:0007669"/>
    <property type="project" value="InterPro"/>
</dbReference>
<dbReference type="InterPro" id="IPR036390">
    <property type="entry name" value="WH_DNA-bd_sf"/>
</dbReference>
<keyword evidence="3" id="KW-0804">Transcription</keyword>
<evidence type="ECO:0000313" key="4">
    <source>
        <dbReference type="EMBL" id="SDD02588.1"/>
    </source>
</evidence>
<proteinExistence type="predicted"/>
<dbReference type="PANTHER" id="PTHR44846:SF1">
    <property type="entry name" value="MANNOSYL-D-GLYCERATE TRANSPORT_METABOLISM SYSTEM REPRESSOR MNGR-RELATED"/>
    <property type="match status" value="1"/>
</dbReference>
<dbReference type="InterPro" id="IPR050679">
    <property type="entry name" value="Bact_HTH_transcr_reg"/>
</dbReference>
<protein>
    <submittedName>
        <fullName evidence="4">GntR family transcriptional regulator</fullName>
    </submittedName>
</protein>
<keyword evidence="2" id="KW-0238">DNA-binding</keyword>
<name>A0A1G6RDG6_9GAMM</name>
<evidence type="ECO:0000256" key="1">
    <source>
        <dbReference type="ARBA" id="ARBA00023015"/>
    </source>
</evidence>
<dbReference type="SMART" id="SM00866">
    <property type="entry name" value="UTRA"/>
    <property type="match status" value="1"/>
</dbReference>
<reference evidence="5" key="1">
    <citation type="submission" date="2016-10" db="EMBL/GenBank/DDBJ databases">
        <authorList>
            <person name="Varghese N."/>
            <person name="Submissions S."/>
        </authorList>
    </citation>
    <scope>NUCLEOTIDE SEQUENCE [LARGE SCALE GENOMIC DNA]</scope>
    <source>
        <strain evidence="5">DSM 26382</strain>
    </source>
</reference>
<dbReference type="Proteomes" id="UP000199467">
    <property type="component" value="Unassembled WGS sequence"/>
</dbReference>
<dbReference type="RefSeq" id="WP_090336892.1">
    <property type="nucleotide sequence ID" value="NZ_FMZQ01000009.1"/>
</dbReference>
<dbReference type="InterPro" id="IPR011663">
    <property type="entry name" value="UTRA"/>
</dbReference>
<dbReference type="InterPro" id="IPR000524">
    <property type="entry name" value="Tscrpt_reg_HTH_GntR"/>
</dbReference>
<dbReference type="InterPro" id="IPR028978">
    <property type="entry name" value="Chorismate_lyase_/UTRA_dom_sf"/>
</dbReference>
<evidence type="ECO:0000313" key="5">
    <source>
        <dbReference type="Proteomes" id="UP000199467"/>
    </source>
</evidence>
<dbReference type="SMART" id="SM00345">
    <property type="entry name" value="HTH_GNTR"/>
    <property type="match status" value="1"/>
</dbReference>
<sequence>MSTTALGQDERLPLYQRLRDEMLGKIAAGEWLPGEAIPTEAELTRQYGVAVGTVRKAVETLVAEGLLLRAQGRGTFVRRPNFDGSLFRFFRQVSASGQPQVPQSRILDCRQVPADATVSQALKLGEGEPCVFLQRLRLIDGRPLFHERIWLPASRFSALLDIAADHFPQLLYPFYEQHCGQRIASAQETLTVSAADAELAAILDVAEASPSVAIERTALGYDRTPLEYRLSRAAAENFRYQVEIS</sequence>
<organism evidence="4 5">
    <name type="scientific">Ectopseudomonas chengduensis</name>
    <dbReference type="NCBI Taxonomy" id="489632"/>
    <lineage>
        <taxon>Bacteria</taxon>
        <taxon>Pseudomonadati</taxon>
        <taxon>Pseudomonadota</taxon>
        <taxon>Gammaproteobacteria</taxon>
        <taxon>Pseudomonadales</taxon>
        <taxon>Pseudomonadaceae</taxon>
        <taxon>Ectopseudomonas</taxon>
    </lineage>
</organism>
<dbReference type="AlphaFoldDB" id="A0A1G6RDG6"/>
<gene>
    <name evidence="4" type="ORF">SAMN05216576_109192</name>
</gene>
<keyword evidence="5" id="KW-1185">Reference proteome</keyword>
<keyword evidence="1" id="KW-0805">Transcription regulation</keyword>
<dbReference type="InterPro" id="IPR036388">
    <property type="entry name" value="WH-like_DNA-bd_sf"/>
</dbReference>
<dbReference type="GO" id="GO:0045892">
    <property type="term" value="P:negative regulation of DNA-templated transcription"/>
    <property type="evidence" value="ECO:0007669"/>
    <property type="project" value="TreeGrafter"/>
</dbReference>
<dbReference type="PROSITE" id="PS50949">
    <property type="entry name" value="HTH_GNTR"/>
    <property type="match status" value="1"/>
</dbReference>
<evidence type="ECO:0000256" key="2">
    <source>
        <dbReference type="ARBA" id="ARBA00023125"/>
    </source>
</evidence>
<dbReference type="CDD" id="cd07377">
    <property type="entry name" value="WHTH_GntR"/>
    <property type="match status" value="1"/>
</dbReference>
<dbReference type="Pfam" id="PF00392">
    <property type="entry name" value="GntR"/>
    <property type="match status" value="1"/>
</dbReference>
<dbReference type="Pfam" id="PF07702">
    <property type="entry name" value="UTRA"/>
    <property type="match status" value="1"/>
</dbReference>